<dbReference type="HOGENOM" id="CLU_1283636_0_0_1"/>
<evidence type="ECO:0000313" key="2">
    <source>
        <dbReference type="Proteomes" id="UP000000724"/>
    </source>
</evidence>
<organism evidence="1 2">
    <name type="scientific">Penicillium rubens (strain ATCC 28089 / DSM 1075 / NRRL 1951 / Wisconsin 54-1255)</name>
    <name type="common">Penicillium chrysogenum</name>
    <dbReference type="NCBI Taxonomy" id="500485"/>
    <lineage>
        <taxon>Eukaryota</taxon>
        <taxon>Fungi</taxon>
        <taxon>Dikarya</taxon>
        <taxon>Ascomycota</taxon>
        <taxon>Pezizomycotina</taxon>
        <taxon>Eurotiomycetes</taxon>
        <taxon>Eurotiomycetidae</taxon>
        <taxon>Eurotiales</taxon>
        <taxon>Aspergillaceae</taxon>
        <taxon>Penicillium</taxon>
        <taxon>Penicillium chrysogenum species complex</taxon>
    </lineage>
</organism>
<proteinExistence type="predicted"/>
<sequence>MDDQPNYCSNSYRRTSILASWEDFPPVCAGGGFGLTLKLLAHWLNGSSEFRANLSNLEFSFEDGVKYLCLLEWSIASLGGVDEEGWRWQGCRACGSDYGEKKELGNPTGCPAYLQPCRRKWPDTVSVSLTLVESATRPKLATLHSGSRMSKQCPSLLEILHRMDRNRFHHFLTDIVSVTFFRSTQYQFLESPQTGCTHVPLIPYERENQLQPRVT</sequence>
<evidence type="ECO:0000313" key="1">
    <source>
        <dbReference type="EMBL" id="CAP94209.1"/>
    </source>
</evidence>
<dbReference type="OrthoDB" id="4231226at2759"/>
<protein>
    <submittedName>
        <fullName evidence="1">Uncharacterized protein</fullName>
    </submittedName>
</protein>
<dbReference type="VEuPathDB" id="FungiDB:PCH_Pc16g15390"/>
<dbReference type="Proteomes" id="UP000000724">
    <property type="component" value="Contig Pc00c16"/>
</dbReference>
<dbReference type="AlphaFoldDB" id="B6HA81"/>
<accession>B6HA81</accession>
<dbReference type="EMBL" id="AM920431">
    <property type="protein sequence ID" value="CAP94209.1"/>
    <property type="molecule type" value="Genomic_DNA"/>
</dbReference>
<keyword evidence="2" id="KW-1185">Reference proteome</keyword>
<gene>
    <name evidence="1" type="ORF">Pc16g15390</name>
    <name evidence="1" type="ORF">PCH_Pc16g15390</name>
</gene>
<reference evidence="1 2" key="1">
    <citation type="journal article" date="2008" name="Nat. Biotechnol.">
        <title>Genome sequencing and analysis of the filamentous fungus Penicillium chrysogenum.</title>
        <authorList>
            <person name="van den Berg M.A."/>
            <person name="Albang R."/>
            <person name="Albermann K."/>
            <person name="Badger J.H."/>
            <person name="Daran J.-M."/>
            <person name="Driessen A.J.M."/>
            <person name="Garcia-Estrada C."/>
            <person name="Fedorova N.D."/>
            <person name="Harris D.M."/>
            <person name="Heijne W.H.M."/>
            <person name="Joardar V.S."/>
            <person name="Kiel J.A.K.W."/>
            <person name="Kovalchuk A."/>
            <person name="Martin J.F."/>
            <person name="Nierman W.C."/>
            <person name="Nijland J.G."/>
            <person name="Pronk J.T."/>
            <person name="Roubos J.A."/>
            <person name="van der Klei I.J."/>
            <person name="van Peij N.N.M.E."/>
            <person name="Veenhuis M."/>
            <person name="von Doehren H."/>
            <person name="Wagner C."/>
            <person name="Wortman J.R."/>
            <person name="Bovenberg R.A.L."/>
        </authorList>
    </citation>
    <scope>NUCLEOTIDE SEQUENCE [LARGE SCALE GENOMIC DNA]</scope>
    <source>
        <strain evidence="2">ATCC 28089 / DSM 1075 / NRRL 1951 / Wisconsin 54-1255</strain>
    </source>
</reference>
<name>B6HA81_PENRW</name>